<dbReference type="AlphaFoldDB" id="A0A7C5YS03"/>
<gene>
    <name evidence="1" type="ORF">ENL96_01425</name>
</gene>
<evidence type="ECO:0000313" key="1">
    <source>
        <dbReference type="EMBL" id="HHR92155.1"/>
    </source>
</evidence>
<comment type="caution">
    <text evidence="1">The sequence shown here is derived from an EMBL/GenBank/DDBJ whole genome shotgun (WGS) entry which is preliminary data.</text>
</comment>
<sequence>MMGVLFDFPHYELLVYSTFSLSGALNSRDVVRYRSPKLSYRAISHTTRPLSDILLGGFRTWLVLNIEKVLQIDREALDVKN</sequence>
<proteinExistence type="predicted"/>
<name>A0A7C5YS03_UNCC3</name>
<dbReference type="EMBL" id="DRVY01000044">
    <property type="protein sequence ID" value="HHR92155.1"/>
    <property type="molecule type" value="Genomic_DNA"/>
</dbReference>
<protein>
    <submittedName>
        <fullName evidence="1">Uncharacterized protein</fullName>
    </submittedName>
</protein>
<reference evidence="1" key="1">
    <citation type="journal article" date="2020" name="mSystems">
        <title>Genome- and Community-Level Interaction Insights into Carbon Utilization and Element Cycling Functions of Hydrothermarchaeota in Hydrothermal Sediment.</title>
        <authorList>
            <person name="Zhou Z."/>
            <person name="Liu Y."/>
            <person name="Xu W."/>
            <person name="Pan J."/>
            <person name="Luo Z.H."/>
            <person name="Li M."/>
        </authorList>
    </citation>
    <scope>NUCLEOTIDE SEQUENCE [LARGE SCALE GENOMIC DNA]</scope>
    <source>
        <strain evidence="1">SpSt-1042</strain>
    </source>
</reference>
<accession>A0A7C5YS03</accession>
<organism evidence="1">
    <name type="scientific">candidate division CPR3 bacterium</name>
    <dbReference type="NCBI Taxonomy" id="2268181"/>
    <lineage>
        <taxon>Bacteria</taxon>
        <taxon>Bacteria division CPR3</taxon>
    </lineage>
</organism>